<evidence type="ECO:0000313" key="5">
    <source>
        <dbReference type="EMBL" id="KAF5757566.1"/>
    </source>
</evidence>
<dbReference type="InterPro" id="IPR045144">
    <property type="entry name" value="TAF4"/>
</dbReference>
<proteinExistence type="predicted"/>
<feature type="compositionally biased region" description="Polar residues" evidence="3">
    <location>
        <begin position="268"/>
        <end position="281"/>
    </location>
</feature>
<reference evidence="5" key="1">
    <citation type="journal article" date="2017" name="Nature">
        <title>The sunflower genome provides insights into oil metabolism, flowering and Asterid evolution.</title>
        <authorList>
            <person name="Badouin H."/>
            <person name="Gouzy J."/>
            <person name="Grassa C.J."/>
            <person name="Murat F."/>
            <person name="Staton S.E."/>
            <person name="Cottret L."/>
            <person name="Lelandais-Briere C."/>
            <person name="Owens G.L."/>
            <person name="Carrere S."/>
            <person name="Mayjonade B."/>
            <person name="Legrand L."/>
            <person name="Gill N."/>
            <person name="Kane N.C."/>
            <person name="Bowers J.E."/>
            <person name="Hubner S."/>
            <person name="Bellec A."/>
            <person name="Berard A."/>
            <person name="Berges H."/>
            <person name="Blanchet N."/>
            <person name="Boniface M.C."/>
            <person name="Brunel D."/>
            <person name="Catrice O."/>
            <person name="Chaidir N."/>
            <person name="Claudel C."/>
            <person name="Donnadieu C."/>
            <person name="Faraut T."/>
            <person name="Fievet G."/>
            <person name="Helmstetter N."/>
            <person name="King M."/>
            <person name="Knapp S.J."/>
            <person name="Lai Z."/>
            <person name="Le Paslier M.C."/>
            <person name="Lippi Y."/>
            <person name="Lorenzon L."/>
            <person name="Mandel J.R."/>
            <person name="Marage G."/>
            <person name="Marchand G."/>
            <person name="Marquand E."/>
            <person name="Bret-Mestries E."/>
            <person name="Morien E."/>
            <person name="Nambeesan S."/>
            <person name="Nguyen T."/>
            <person name="Pegot-Espagnet P."/>
            <person name="Pouilly N."/>
            <person name="Raftis F."/>
            <person name="Sallet E."/>
            <person name="Schiex T."/>
            <person name="Thomas J."/>
            <person name="Vandecasteele C."/>
            <person name="Vares D."/>
            <person name="Vear F."/>
            <person name="Vautrin S."/>
            <person name="Crespi M."/>
            <person name="Mangin B."/>
            <person name="Burke J.M."/>
            <person name="Salse J."/>
            <person name="Munos S."/>
            <person name="Vincourt P."/>
            <person name="Rieseberg L.H."/>
            <person name="Langlade N.B."/>
        </authorList>
    </citation>
    <scope>NUCLEOTIDE SEQUENCE</scope>
    <source>
        <tissue evidence="5">Leaves</tissue>
    </source>
</reference>
<reference evidence="5" key="2">
    <citation type="submission" date="2020-06" db="EMBL/GenBank/DDBJ databases">
        <title>Helianthus annuus Genome sequencing and assembly Release 2.</title>
        <authorList>
            <person name="Gouzy J."/>
            <person name="Langlade N."/>
            <person name="Munos S."/>
        </authorList>
    </citation>
    <scope>NUCLEOTIDE SEQUENCE</scope>
    <source>
        <tissue evidence="5">Leaves</tissue>
    </source>
</reference>
<organism evidence="5 6">
    <name type="scientific">Helianthus annuus</name>
    <name type="common">Common sunflower</name>
    <dbReference type="NCBI Taxonomy" id="4232"/>
    <lineage>
        <taxon>Eukaryota</taxon>
        <taxon>Viridiplantae</taxon>
        <taxon>Streptophyta</taxon>
        <taxon>Embryophyta</taxon>
        <taxon>Tracheophyta</taxon>
        <taxon>Spermatophyta</taxon>
        <taxon>Magnoliopsida</taxon>
        <taxon>eudicotyledons</taxon>
        <taxon>Gunneridae</taxon>
        <taxon>Pentapetalae</taxon>
        <taxon>asterids</taxon>
        <taxon>campanulids</taxon>
        <taxon>Asterales</taxon>
        <taxon>Asteraceae</taxon>
        <taxon>Asteroideae</taxon>
        <taxon>Heliantheae alliance</taxon>
        <taxon>Heliantheae</taxon>
        <taxon>Helianthus</taxon>
    </lineage>
</organism>
<keyword evidence="2" id="KW-0539">Nucleus</keyword>
<protein>
    <submittedName>
        <fullName evidence="5">RST domain of plant protein</fullName>
    </submittedName>
</protein>
<dbReference type="PANTHER" id="PTHR15138:SF14">
    <property type="entry name" value="TRANSCRIPTION INITIATION FACTOR TFIID SUBUNIT 4"/>
    <property type="match status" value="1"/>
</dbReference>
<dbReference type="EMBL" id="MNCJ02000332">
    <property type="protein sequence ID" value="KAF5757566.1"/>
    <property type="molecule type" value="Genomic_DNA"/>
</dbReference>
<dbReference type="PANTHER" id="PTHR15138">
    <property type="entry name" value="TRANSCRIPTION INITIATION FACTOR TFIID SUBUNIT 4"/>
    <property type="match status" value="1"/>
</dbReference>
<sequence>MDLTTGMQNADKNPAQNVVQTPEDESQFQRMGNQQAMATGQPPNAMRRPAGKQVPFALMLPVLEAQLDKDQAMQLQGLCVRLKSNKFNKEEFFRHLRSLVGDHMLKMAVYKLQQRQLTALGTRLQASQMSFYLNAVKQETDEPIHSQTAFSDMKRLHGRDLAHFASNSGKPSLHNNKNLTSLHNDQNVMSLLDDQFYTSLLPYAKQEPLYKSQLSAPQGLSSFSPGQIESSKNETFGMMSSKPGFLKSMNKPEPMSITAQLKRLNVSAGNCSLPSGSNAKTSPKKPTIGQKKMLEAPVSSLR</sequence>
<dbReference type="InterPro" id="IPR022003">
    <property type="entry name" value="RST"/>
</dbReference>
<feature type="domain" description="RST" evidence="4">
    <location>
        <begin position="47"/>
        <end position="118"/>
    </location>
</feature>
<dbReference type="Pfam" id="PF12174">
    <property type="entry name" value="RST"/>
    <property type="match status" value="1"/>
</dbReference>
<feature type="region of interest" description="Disordered" evidence="3">
    <location>
        <begin position="268"/>
        <end position="302"/>
    </location>
</feature>
<evidence type="ECO:0000256" key="3">
    <source>
        <dbReference type="SAM" id="MobiDB-lite"/>
    </source>
</evidence>
<dbReference type="Proteomes" id="UP000215914">
    <property type="component" value="Unassembled WGS sequence"/>
</dbReference>
<evidence type="ECO:0000313" key="6">
    <source>
        <dbReference type="Proteomes" id="UP000215914"/>
    </source>
</evidence>
<name>A0A9K3DP24_HELAN</name>
<evidence type="ECO:0000256" key="1">
    <source>
        <dbReference type="ARBA" id="ARBA00004123"/>
    </source>
</evidence>
<evidence type="ECO:0000256" key="2">
    <source>
        <dbReference type="ARBA" id="ARBA00023242"/>
    </source>
</evidence>
<dbReference type="Gramene" id="mRNA:HanXRQr2_Chr17g0828251">
    <property type="protein sequence ID" value="mRNA:HanXRQr2_Chr17g0828251"/>
    <property type="gene ID" value="HanXRQr2_Chr17g0828251"/>
</dbReference>
<dbReference type="GO" id="GO:0005669">
    <property type="term" value="C:transcription factor TFIID complex"/>
    <property type="evidence" value="ECO:0007669"/>
    <property type="project" value="InterPro"/>
</dbReference>
<comment type="caution">
    <text evidence="5">The sequence shown here is derived from an EMBL/GenBank/DDBJ whole genome shotgun (WGS) entry which is preliminary data.</text>
</comment>
<accession>A0A9K3DP24</accession>
<dbReference type="AlphaFoldDB" id="A0A9K3DP24"/>
<dbReference type="GO" id="GO:0006352">
    <property type="term" value="P:DNA-templated transcription initiation"/>
    <property type="evidence" value="ECO:0007669"/>
    <property type="project" value="InterPro"/>
</dbReference>
<gene>
    <name evidence="5" type="ORF">HanXRQr2_Chr17g0828251</name>
</gene>
<feature type="compositionally biased region" description="Polar residues" evidence="3">
    <location>
        <begin position="28"/>
        <end position="42"/>
    </location>
</feature>
<dbReference type="PROSITE" id="PS51879">
    <property type="entry name" value="RST"/>
    <property type="match status" value="1"/>
</dbReference>
<evidence type="ECO:0000259" key="4">
    <source>
        <dbReference type="PROSITE" id="PS51879"/>
    </source>
</evidence>
<feature type="compositionally biased region" description="Polar residues" evidence="3">
    <location>
        <begin position="1"/>
        <end position="20"/>
    </location>
</feature>
<comment type="subcellular location">
    <subcellularLocation>
        <location evidence="1">Nucleus</location>
    </subcellularLocation>
</comment>
<keyword evidence="6" id="KW-1185">Reference proteome</keyword>
<feature type="region of interest" description="Disordered" evidence="3">
    <location>
        <begin position="1"/>
        <end position="48"/>
    </location>
</feature>